<protein>
    <submittedName>
        <fullName evidence="2">Transcriptional regulator</fullName>
    </submittedName>
</protein>
<dbReference type="EMBL" id="QMKK01000042">
    <property type="protein sequence ID" value="RAX40274.1"/>
    <property type="molecule type" value="Genomic_DNA"/>
</dbReference>
<gene>
    <name evidence="2" type="ORF">DQ393_16735</name>
</gene>
<dbReference type="Pfam" id="PF09228">
    <property type="entry name" value="Prok-TraM"/>
    <property type="match status" value="1"/>
</dbReference>
<dbReference type="Proteomes" id="UP000251205">
    <property type="component" value="Unassembled WGS sequence"/>
</dbReference>
<comment type="caution">
    <text evidence="2">The sequence shown here is derived from an EMBL/GenBank/DDBJ whole genome shotgun (WGS) entry which is preliminary data.</text>
</comment>
<organism evidence="2 3">
    <name type="scientific">Rhizobium tropici</name>
    <dbReference type="NCBI Taxonomy" id="398"/>
    <lineage>
        <taxon>Bacteria</taxon>
        <taxon>Pseudomonadati</taxon>
        <taxon>Pseudomonadota</taxon>
        <taxon>Alphaproteobacteria</taxon>
        <taxon>Hyphomicrobiales</taxon>
        <taxon>Rhizobiaceae</taxon>
        <taxon>Rhizobium/Agrobacterium group</taxon>
        <taxon>Rhizobium</taxon>
    </lineage>
</organism>
<feature type="region of interest" description="Disordered" evidence="1">
    <location>
        <begin position="1"/>
        <end position="23"/>
    </location>
</feature>
<evidence type="ECO:0000256" key="1">
    <source>
        <dbReference type="SAM" id="MobiDB-lite"/>
    </source>
</evidence>
<dbReference type="GO" id="GO:0045892">
    <property type="term" value="P:negative regulation of DNA-templated transcription"/>
    <property type="evidence" value="ECO:0007669"/>
    <property type="project" value="InterPro"/>
</dbReference>
<dbReference type="InterPro" id="IPR015309">
    <property type="entry name" value="Tscrpt_rep_TraM"/>
</dbReference>
<name>A0A329YDY8_RHITR</name>
<evidence type="ECO:0000313" key="3">
    <source>
        <dbReference type="Proteomes" id="UP000251205"/>
    </source>
</evidence>
<dbReference type="OrthoDB" id="8302520at2"/>
<feature type="compositionally biased region" description="Basic and acidic residues" evidence="1">
    <location>
        <begin position="12"/>
        <end position="23"/>
    </location>
</feature>
<evidence type="ECO:0000313" key="2">
    <source>
        <dbReference type="EMBL" id="RAX40274.1"/>
    </source>
</evidence>
<reference evidence="2 3" key="1">
    <citation type="submission" date="2018-06" db="EMBL/GenBank/DDBJ databases">
        <title>Whole Genome Sequence of an efficient microsymbiont, Rhizobium tropici.</title>
        <authorList>
            <person name="Srinivasan R."/>
            <person name="Singh H.V."/>
            <person name="Srivastava R."/>
            <person name="Kumari B."/>
            <person name="Radhakrishna A."/>
        </authorList>
    </citation>
    <scope>NUCLEOTIDE SEQUENCE [LARGE SCALE GENOMIC DNA]</scope>
    <source>
        <strain evidence="2 3">IGFRI Rhizo-19</strain>
    </source>
</reference>
<dbReference type="RefSeq" id="WP_112342878.1">
    <property type="nucleotide sequence ID" value="NZ_QMKK01000042.1"/>
</dbReference>
<dbReference type="Gene3D" id="1.10.287.160">
    <property type="entry name" value="HR1 repeat"/>
    <property type="match status" value="1"/>
</dbReference>
<dbReference type="AlphaFoldDB" id="A0A329YDY8"/>
<dbReference type="SUPFAM" id="SSF109631">
    <property type="entry name" value="Transcriptional repressor TraM"/>
    <property type="match status" value="1"/>
</dbReference>
<proteinExistence type="predicted"/>
<sequence>MIEAGSSEADEQAARESRYRSMPESKLEALAVSAILEHRRLLVADEAVYEEWTRASADPSVSDDVLASLQDEYLARQKKSEAQQQELSEIIDILGYVPEVPLDDEK</sequence>
<accession>A0A329YDY8</accession>
<dbReference type="InterPro" id="IPR036336">
    <property type="entry name" value="Tscrpt_rep_TraM_sf"/>
</dbReference>